<dbReference type="EMBL" id="MLAK01001475">
    <property type="protein sequence ID" value="OHS92705.1"/>
    <property type="molecule type" value="Genomic_DNA"/>
</dbReference>
<keyword evidence="2" id="KW-1185">Reference proteome</keyword>
<dbReference type="GeneID" id="94848207"/>
<organism evidence="1 2">
    <name type="scientific">Tritrichomonas foetus</name>
    <dbReference type="NCBI Taxonomy" id="1144522"/>
    <lineage>
        <taxon>Eukaryota</taxon>
        <taxon>Metamonada</taxon>
        <taxon>Parabasalia</taxon>
        <taxon>Tritrichomonadida</taxon>
        <taxon>Tritrichomonadidae</taxon>
        <taxon>Tritrichomonas</taxon>
    </lineage>
</organism>
<name>A0A1J4J1Q9_9EUKA</name>
<proteinExistence type="predicted"/>
<comment type="caution">
    <text evidence="1">The sequence shown here is derived from an EMBL/GenBank/DDBJ whole genome shotgun (WGS) entry which is preliminary data.</text>
</comment>
<accession>A0A1J4J1Q9</accession>
<dbReference type="VEuPathDB" id="TrichDB:TRFO_40962"/>
<protein>
    <submittedName>
        <fullName evidence="1">Uncharacterized protein</fullName>
    </submittedName>
</protein>
<reference evidence="1" key="1">
    <citation type="submission" date="2016-10" db="EMBL/GenBank/DDBJ databases">
        <authorList>
            <person name="Benchimol M."/>
            <person name="Almeida L.G."/>
            <person name="Vasconcelos A.T."/>
            <person name="Perreira-Neves A."/>
            <person name="Rosa I.A."/>
            <person name="Tasca T."/>
            <person name="Bogo M.R."/>
            <person name="de Souza W."/>
        </authorList>
    </citation>
    <scope>NUCLEOTIDE SEQUENCE [LARGE SCALE GENOMIC DNA]</scope>
    <source>
        <strain evidence="1">K</strain>
    </source>
</reference>
<evidence type="ECO:0000313" key="2">
    <source>
        <dbReference type="Proteomes" id="UP000179807"/>
    </source>
</evidence>
<dbReference type="Proteomes" id="UP000179807">
    <property type="component" value="Unassembled WGS sequence"/>
</dbReference>
<dbReference type="AlphaFoldDB" id="A0A1J4J1Q9"/>
<sequence length="74" mass="7766">MAYSKCLSFSGENVASECVKIALELAEKGKEIDVITTAGDGGLRDIIVEAMKKANEGIEGGIFDGLSEPLEDTS</sequence>
<evidence type="ECO:0000313" key="1">
    <source>
        <dbReference type="EMBL" id="OHS92705.1"/>
    </source>
</evidence>
<gene>
    <name evidence="1" type="ORF">TRFO_40962</name>
</gene>
<dbReference type="RefSeq" id="XP_068345842.1">
    <property type="nucleotide sequence ID" value="XM_068513503.1"/>
</dbReference>